<dbReference type="GO" id="GO:0008017">
    <property type="term" value="F:microtubule binding"/>
    <property type="evidence" value="ECO:0007669"/>
    <property type="project" value="InterPro"/>
</dbReference>
<dbReference type="GO" id="GO:0005874">
    <property type="term" value="C:microtubule"/>
    <property type="evidence" value="ECO:0007669"/>
    <property type="project" value="UniProtKB-KW"/>
</dbReference>
<accession>A0A2K3N4K4</accession>
<evidence type="ECO:0000256" key="2">
    <source>
        <dbReference type="ARBA" id="ARBA00022701"/>
    </source>
</evidence>
<dbReference type="AlphaFoldDB" id="A0A2K3N4K4"/>
<name>A0A2K3N4K4_TRIPR</name>
<evidence type="ECO:0000313" key="10">
    <source>
        <dbReference type="EMBL" id="PNX97981.1"/>
    </source>
</evidence>
<comment type="similarity">
    <text evidence="1">Belongs to the TRAFAC class myosin-kinesin ATPase superfamily. Kinesin family. KIN-14 subfamily.</text>
</comment>
<dbReference type="Proteomes" id="UP000236291">
    <property type="component" value="Unassembled WGS sequence"/>
</dbReference>
<feature type="non-terminal residue" evidence="10">
    <location>
        <position position="1"/>
    </location>
</feature>
<dbReference type="GO" id="GO:0005524">
    <property type="term" value="F:ATP binding"/>
    <property type="evidence" value="ECO:0007669"/>
    <property type="project" value="UniProtKB-UniRule"/>
</dbReference>
<feature type="compositionally biased region" description="Basic and acidic residues" evidence="8">
    <location>
        <begin position="327"/>
        <end position="342"/>
    </location>
</feature>
<dbReference type="PANTHER" id="PTHR47972">
    <property type="entry name" value="KINESIN-LIKE PROTEIN KLP-3"/>
    <property type="match status" value="1"/>
</dbReference>
<feature type="region of interest" description="Disordered" evidence="8">
    <location>
        <begin position="577"/>
        <end position="613"/>
    </location>
</feature>
<sequence length="613" mass="68468">EQIYADTQPLIRSVLDGYNVCVFAYGQTGSGKTYTMSGPDLSAEETWGVNYRALRDLFYISKERADSVNYEVFVQMIEIYNEQFSQFLNNIYTLDIRNTSQLNGLNVPDAYLVPVTCTRDVLHLMRIGQKNRAVGATALNERSSRSHRELVSNSILRGCLHLVDLAGSERVDKSEAVGERLKEAQHINRSLSALGDVISALAQKSSHIPYRNSKLTQVLQDSLGGHAKTLMFVHINPELNAIGETISTLKFAERVASIELGAAQSNKETGEIRELKEEISSLKLTLERKETELEQLKAGNARNTTESPKPRAISPYHLPKYGTSGHMKPETSQRLMDDRNFEARSCSSGKQRRSRFPSALMDKESIPKMSLLTEEKLVSSRKGRTPSPPVRRSTSTDRGSVIKSKLKNDTAENQPILKHPFPARVPVNKFLATMPMAASLENNARLHVNSPEPVKHEEEQFKQALSAVRQGGVRKTKVENKAKAKHHQLSPFKLQNPDLIPTFISGMEFDGEKILETPPKSDHSDPENDLRFVESVVHGALNLTKIRQNFPKNFQNLESRKIVQGGEPLSASKVENKLLNGSGSNHKEGNNPSMPEFRRSRSTPRGKFFGLSS</sequence>
<evidence type="ECO:0000256" key="8">
    <source>
        <dbReference type="SAM" id="MobiDB-lite"/>
    </source>
</evidence>
<evidence type="ECO:0000256" key="3">
    <source>
        <dbReference type="ARBA" id="ARBA00022741"/>
    </source>
</evidence>
<keyword evidence="2" id="KW-0493">Microtubule</keyword>
<dbReference type="PRINTS" id="PR00380">
    <property type="entry name" value="KINESINHEAVY"/>
</dbReference>
<evidence type="ECO:0000256" key="5">
    <source>
        <dbReference type="ARBA" id="ARBA00023054"/>
    </source>
</evidence>
<dbReference type="EMBL" id="ASHM01016146">
    <property type="protein sequence ID" value="PNX97981.1"/>
    <property type="molecule type" value="Genomic_DNA"/>
</dbReference>
<dbReference type="InterPro" id="IPR027640">
    <property type="entry name" value="Kinesin-like_fam"/>
</dbReference>
<evidence type="ECO:0000256" key="4">
    <source>
        <dbReference type="ARBA" id="ARBA00022840"/>
    </source>
</evidence>
<dbReference type="FunFam" id="3.40.850.10:FF:000044">
    <property type="entry name" value="p-loop containing nucleoside triphosphate hydrolases superfamily protein"/>
    <property type="match status" value="1"/>
</dbReference>
<dbReference type="InterPro" id="IPR036961">
    <property type="entry name" value="Kinesin_motor_dom_sf"/>
</dbReference>
<evidence type="ECO:0000256" key="6">
    <source>
        <dbReference type="ARBA" id="ARBA00023175"/>
    </source>
</evidence>
<dbReference type="STRING" id="57577.A0A2K3N4K4"/>
<dbReference type="SMART" id="SM00129">
    <property type="entry name" value="KISc"/>
    <property type="match status" value="1"/>
</dbReference>
<evidence type="ECO:0000256" key="7">
    <source>
        <dbReference type="PROSITE-ProRule" id="PRU00283"/>
    </source>
</evidence>
<dbReference type="GO" id="GO:0003777">
    <property type="term" value="F:microtubule motor activity"/>
    <property type="evidence" value="ECO:0007669"/>
    <property type="project" value="InterPro"/>
</dbReference>
<dbReference type="PROSITE" id="PS50067">
    <property type="entry name" value="KINESIN_MOTOR_2"/>
    <property type="match status" value="1"/>
</dbReference>
<dbReference type="Pfam" id="PF00225">
    <property type="entry name" value="Kinesin"/>
    <property type="match status" value="1"/>
</dbReference>
<keyword evidence="6 7" id="KW-0505">Motor protein</keyword>
<dbReference type="SUPFAM" id="SSF52540">
    <property type="entry name" value="P-loop containing nucleoside triphosphate hydrolases"/>
    <property type="match status" value="1"/>
</dbReference>
<feature type="region of interest" description="Disordered" evidence="8">
    <location>
        <begin position="293"/>
        <end position="417"/>
    </location>
</feature>
<organism evidence="10 11">
    <name type="scientific">Trifolium pratense</name>
    <name type="common">Red clover</name>
    <dbReference type="NCBI Taxonomy" id="57577"/>
    <lineage>
        <taxon>Eukaryota</taxon>
        <taxon>Viridiplantae</taxon>
        <taxon>Streptophyta</taxon>
        <taxon>Embryophyta</taxon>
        <taxon>Tracheophyta</taxon>
        <taxon>Spermatophyta</taxon>
        <taxon>Magnoliopsida</taxon>
        <taxon>eudicotyledons</taxon>
        <taxon>Gunneridae</taxon>
        <taxon>Pentapetalae</taxon>
        <taxon>rosids</taxon>
        <taxon>fabids</taxon>
        <taxon>Fabales</taxon>
        <taxon>Fabaceae</taxon>
        <taxon>Papilionoideae</taxon>
        <taxon>50 kb inversion clade</taxon>
        <taxon>NPAAA clade</taxon>
        <taxon>Hologalegina</taxon>
        <taxon>IRL clade</taxon>
        <taxon>Trifolieae</taxon>
        <taxon>Trifolium</taxon>
    </lineage>
</organism>
<dbReference type="GO" id="GO:0007018">
    <property type="term" value="P:microtubule-based movement"/>
    <property type="evidence" value="ECO:0007669"/>
    <property type="project" value="InterPro"/>
</dbReference>
<reference evidence="10 11" key="2">
    <citation type="journal article" date="2017" name="Front. Plant Sci.">
        <title>Gene Classification and Mining of Molecular Markers Useful in Red Clover (Trifolium pratense) Breeding.</title>
        <authorList>
            <person name="Istvanek J."/>
            <person name="Dluhosova J."/>
            <person name="Dluhos P."/>
            <person name="Patkova L."/>
            <person name="Nedelnik J."/>
            <person name="Repkova J."/>
        </authorList>
    </citation>
    <scope>NUCLEOTIDE SEQUENCE [LARGE SCALE GENOMIC DNA]</scope>
    <source>
        <strain evidence="11">cv. Tatra</strain>
        <tissue evidence="10">Young leaves</tissue>
    </source>
</reference>
<keyword evidence="5" id="KW-0175">Coiled coil</keyword>
<keyword evidence="3 7" id="KW-0547">Nucleotide-binding</keyword>
<evidence type="ECO:0000256" key="1">
    <source>
        <dbReference type="ARBA" id="ARBA00010899"/>
    </source>
</evidence>
<feature type="domain" description="Kinesin motor" evidence="9">
    <location>
        <begin position="1"/>
        <end position="258"/>
    </location>
</feature>
<proteinExistence type="inferred from homology"/>
<evidence type="ECO:0000313" key="11">
    <source>
        <dbReference type="Proteomes" id="UP000236291"/>
    </source>
</evidence>
<dbReference type="ExpressionAtlas" id="A0A2K3N4K4">
    <property type="expression patterns" value="baseline"/>
</dbReference>
<reference evidence="10 11" key="1">
    <citation type="journal article" date="2014" name="Am. J. Bot.">
        <title>Genome assembly and annotation for red clover (Trifolium pratense; Fabaceae).</title>
        <authorList>
            <person name="Istvanek J."/>
            <person name="Jaros M."/>
            <person name="Krenek A."/>
            <person name="Repkova J."/>
        </authorList>
    </citation>
    <scope>NUCLEOTIDE SEQUENCE [LARGE SCALE GENOMIC DNA]</scope>
    <source>
        <strain evidence="11">cv. Tatra</strain>
        <tissue evidence="10">Young leaves</tissue>
    </source>
</reference>
<feature type="binding site" evidence="7">
    <location>
        <begin position="26"/>
        <end position="33"/>
    </location>
    <ligand>
        <name>ATP</name>
        <dbReference type="ChEBI" id="CHEBI:30616"/>
    </ligand>
</feature>
<dbReference type="InterPro" id="IPR001752">
    <property type="entry name" value="Kinesin_motor_dom"/>
</dbReference>
<gene>
    <name evidence="10" type="ORF">L195_g021221</name>
</gene>
<keyword evidence="4 7" id="KW-0067">ATP-binding</keyword>
<protein>
    <submittedName>
        <fullName evidence="10">Kinesin-4-like protein</fullName>
    </submittedName>
</protein>
<dbReference type="PANTHER" id="PTHR47972:SF28">
    <property type="entry name" value="KINESIN-LIKE PROTEIN KLP-3"/>
    <property type="match status" value="1"/>
</dbReference>
<comment type="caution">
    <text evidence="10">The sequence shown here is derived from an EMBL/GenBank/DDBJ whole genome shotgun (WGS) entry which is preliminary data.</text>
</comment>
<dbReference type="InterPro" id="IPR027417">
    <property type="entry name" value="P-loop_NTPase"/>
</dbReference>
<dbReference type="Gene3D" id="3.40.850.10">
    <property type="entry name" value="Kinesin motor domain"/>
    <property type="match status" value="1"/>
</dbReference>
<evidence type="ECO:0000259" key="9">
    <source>
        <dbReference type="PROSITE" id="PS50067"/>
    </source>
</evidence>